<accession>A0A7X0HY98</accession>
<dbReference type="GO" id="GO:0046872">
    <property type="term" value="F:metal ion binding"/>
    <property type="evidence" value="ECO:0007669"/>
    <property type="project" value="UniProtKB-KW"/>
</dbReference>
<evidence type="ECO:0000313" key="11">
    <source>
        <dbReference type="EMBL" id="MBB6447815.1"/>
    </source>
</evidence>
<evidence type="ECO:0000313" key="12">
    <source>
        <dbReference type="Proteomes" id="UP000531594"/>
    </source>
</evidence>
<keyword evidence="5 10" id="KW-0472">Membrane</keyword>
<evidence type="ECO:0000256" key="4">
    <source>
        <dbReference type="ARBA" id="ARBA00022989"/>
    </source>
</evidence>
<evidence type="ECO:0000256" key="8">
    <source>
        <dbReference type="ARBA" id="ARBA00035585"/>
    </source>
</evidence>
<feature type="transmembrane region" description="Helical" evidence="10">
    <location>
        <begin position="97"/>
        <end position="121"/>
    </location>
</feature>
<dbReference type="NCBIfam" id="TIGR00494">
    <property type="entry name" value="crcB"/>
    <property type="match status" value="1"/>
</dbReference>
<protein>
    <recommendedName>
        <fullName evidence="10">Fluoride-specific ion channel FluC</fullName>
    </recommendedName>
</protein>
<evidence type="ECO:0000256" key="1">
    <source>
        <dbReference type="ARBA" id="ARBA00004651"/>
    </source>
</evidence>
<dbReference type="AlphaFoldDB" id="A0A7X0HY98"/>
<keyword evidence="4 10" id="KW-1133">Transmembrane helix</keyword>
<evidence type="ECO:0000256" key="9">
    <source>
        <dbReference type="ARBA" id="ARBA00049940"/>
    </source>
</evidence>
<evidence type="ECO:0000256" key="6">
    <source>
        <dbReference type="ARBA" id="ARBA00023303"/>
    </source>
</evidence>
<name>A0A7X0HY98_9BACI</name>
<sequence length="122" mass="13287">MTLLAGFGGIIGAVLRYLLGKIISNTCTTSFPLGTWLINLSGSYCLGLTSFLFMEQMVSKSVWLFVGVGILGAYTTFSTFGYETMQLIEGKRWNTAIFYVLTSVILGLFAAWIGGISGRIFI</sequence>
<keyword evidence="10" id="KW-0813">Transport</keyword>
<keyword evidence="6 10" id="KW-0407">Ion channel</keyword>
<dbReference type="PANTHER" id="PTHR28259:SF1">
    <property type="entry name" value="FLUORIDE EXPORT PROTEIN 1-RELATED"/>
    <property type="match status" value="1"/>
</dbReference>
<feature type="binding site" evidence="10">
    <location>
        <position position="72"/>
    </location>
    <ligand>
        <name>Na(+)</name>
        <dbReference type="ChEBI" id="CHEBI:29101"/>
        <note>structural</note>
    </ligand>
</feature>
<organism evidence="11 12">
    <name type="scientific">Bacillus benzoevorans</name>
    <dbReference type="NCBI Taxonomy" id="1456"/>
    <lineage>
        <taxon>Bacteria</taxon>
        <taxon>Bacillati</taxon>
        <taxon>Bacillota</taxon>
        <taxon>Bacilli</taxon>
        <taxon>Bacillales</taxon>
        <taxon>Bacillaceae</taxon>
        <taxon>Bacillus</taxon>
    </lineage>
</organism>
<comment type="caution">
    <text evidence="11">The sequence shown here is derived from an EMBL/GenBank/DDBJ whole genome shotgun (WGS) entry which is preliminary data.</text>
</comment>
<comment type="function">
    <text evidence="9 10">Fluoride-specific ion channel. Important for reducing fluoride concentration in the cell, thus reducing its toxicity.</text>
</comment>
<keyword evidence="10" id="KW-0406">Ion transport</keyword>
<keyword evidence="10" id="KW-0915">Sodium</keyword>
<dbReference type="GO" id="GO:0005886">
    <property type="term" value="C:plasma membrane"/>
    <property type="evidence" value="ECO:0007669"/>
    <property type="project" value="UniProtKB-SubCell"/>
</dbReference>
<evidence type="ECO:0000256" key="10">
    <source>
        <dbReference type="HAMAP-Rule" id="MF_00454"/>
    </source>
</evidence>
<dbReference type="Pfam" id="PF02537">
    <property type="entry name" value="CRCB"/>
    <property type="match status" value="1"/>
</dbReference>
<dbReference type="Proteomes" id="UP000531594">
    <property type="component" value="Unassembled WGS sequence"/>
</dbReference>
<dbReference type="HAMAP" id="MF_00454">
    <property type="entry name" value="FluC"/>
    <property type="match status" value="1"/>
</dbReference>
<feature type="binding site" evidence="10">
    <location>
        <position position="75"/>
    </location>
    <ligand>
        <name>Na(+)</name>
        <dbReference type="ChEBI" id="CHEBI:29101"/>
        <note>structural</note>
    </ligand>
</feature>
<comment type="activity regulation">
    <text evidence="10">Na(+) is not transported, but it plays an essential structural role and its presence is essential for fluoride channel function.</text>
</comment>
<feature type="transmembrane region" description="Helical" evidence="10">
    <location>
        <begin position="61"/>
        <end position="77"/>
    </location>
</feature>
<comment type="subcellular location">
    <subcellularLocation>
        <location evidence="1 10">Cell membrane</location>
        <topology evidence="1 10">Multi-pass membrane protein</topology>
    </subcellularLocation>
</comment>
<dbReference type="EMBL" id="JACHGK010000030">
    <property type="protein sequence ID" value="MBB6447815.1"/>
    <property type="molecule type" value="Genomic_DNA"/>
</dbReference>
<keyword evidence="12" id="KW-1185">Reference proteome</keyword>
<keyword evidence="3 10" id="KW-0812">Transmembrane</keyword>
<keyword evidence="10" id="KW-0479">Metal-binding</keyword>
<evidence type="ECO:0000256" key="5">
    <source>
        <dbReference type="ARBA" id="ARBA00023136"/>
    </source>
</evidence>
<dbReference type="GO" id="GO:0062054">
    <property type="term" value="F:fluoride channel activity"/>
    <property type="evidence" value="ECO:0007669"/>
    <property type="project" value="UniProtKB-UniRule"/>
</dbReference>
<evidence type="ECO:0000256" key="7">
    <source>
        <dbReference type="ARBA" id="ARBA00035120"/>
    </source>
</evidence>
<keyword evidence="2 10" id="KW-1003">Cell membrane</keyword>
<feature type="transmembrane region" description="Helical" evidence="10">
    <location>
        <begin position="36"/>
        <end position="54"/>
    </location>
</feature>
<dbReference type="InterPro" id="IPR003691">
    <property type="entry name" value="FluC"/>
</dbReference>
<comment type="catalytic activity">
    <reaction evidence="8">
        <text>fluoride(in) = fluoride(out)</text>
        <dbReference type="Rhea" id="RHEA:76159"/>
        <dbReference type="ChEBI" id="CHEBI:17051"/>
    </reaction>
    <physiologicalReaction direction="left-to-right" evidence="8">
        <dbReference type="Rhea" id="RHEA:76160"/>
    </physiologicalReaction>
</comment>
<dbReference type="GO" id="GO:0140114">
    <property type="term" value="P:cellular detoxification of fluoride"/>
    <property type="evidence" value="ECO:0007669"/>
    <property type="project" value="UniProtKB-UniRule"/>
</dbReference>
<proteinExistence type="inferred from homology"/>
<evidence type="ECO:0000256" key="3">
    <source>
        <dbReference type="ARBA" id="ARBA00022692"/>
    </source>
</evidence>
<reference evidence="11 12" key="1">
    <citation type="submission" date="2020-08" db="EMBL/GenBank/DDBJ databases">
        <title>Genomic Encyclopedia of Type Strains, Phase IV (KMG-IV): sequencing the most valuable type-strain genomes for metagenomic binning, comparative biology and taxonomic classification.</title>
        <authorList>
            <person name="Goeker M."/>
        </authorList>
    </citation>
    <scope>NUCLEOTIDE SEQUENCE [LARGE SCALE GENOMIC DNA]</scope>
    <source>
        <strain evidence="11 12">DSM 5391</strain>
    </source>
</reference>
<comment type="similarity">
    <text evidence="7 10">Belongs to the fluoride channel Fluc/FEX (TC 1.A.43) family.</text>
</comment>
<dbReference type="PANTHER" id="PTHR28259">
    <property type="entry name" value="FLUORIDE EXPORT PROTEIN 1-RELATED"/>
    <property type="match status" value="1"/>
</dbReference>
<evidence type="ECO:0000256" key="2">
    <source>
        <dbReference type="ARBA" id="ARBA00022475"/>
    </source>
</evidence>
<dbReference type="RefSeq" id="WP_184530121.1">
    <property type="nucleotide sequence ID" value="NZ_JACHGK010000030.1"/>
</dbReference>
<gene>
    <name evidence="10" type="primary">fluC</name>
    <name evidence="10" type="synonym">crcB</name>
    <name evidence="11" type="ORF">HNR53_004525</name>
</gene>